<proteinExistence type="predicted"/>
<evidence type="ECO:0000256" key="1">
    <source>
        <dbReference type="SAM" id="MobiDB-lite"/>
    </source>
</evidence>
<keyword evidence="2" id="KW-1133">Transmembrane helix</keyword>
<evidence type="ECO:0000313" key="3">
    <source>
        <dbReference type="EMBL" id="GAA2443904.1"/>
    </source>
</evidence>
<feature type="region of interest" description="Disordered" evidence="1">
    <location>
        <begin position="1"/>
        <end position="26"/>
    </location>
</feature>
<comment type="caution">
    <text evidence="3">The sequence shown here is derived from an EMBL/GenBank/DDBJ whole genome shotgun (WGS) entry which is preliminary data.</text>
</comment>
<organism evidence="3 4">
    <name type="scientific">Actinomadura vinacea</name>
    <dbReference type="NCBI Taxonomy" id="115336"/>
    <lineage>
        <taxon>Bacteria</taxon>
        <taxon>Bacillati</taxon>
        <taxon>Actinomycetota</taxon>
        <taxon>Actinomycetes</taxon>
        <taxon>Streptosporangiales</taxon>
        <taxon>Thermomonosporaceae</taxon>
        <taxon>Actinomadura</taxon>
    </lineage>
</organism>
<dbReference type="EMBL" id="BAAARW010000027">
    <property type="protein sequence ID" value="GAA2443904.1"/>
    <property type="molecule type" value="Genomic_DNA"/>
</dbReference>
<evidence type="ECO:0000313" key="4">
    <source>
        <dbReference type="Proteomes" id="UP001501231"/>
    </source>
</evidence>
<gene>
    <name evidence="3" type="ORF">GCM10010191_70690</name>
</gene>
<feature type="compositionally biased region" description="Polar residues" evidence="1">
    <location>
        <begin position="1"/>
        <end position="16"/>
    </location>
</feature>
<keyword evidence="2" id="KW-0812">Transmembrane</keyword>
<keyword evidence="2" id="KW-0472">Membrane</keyword>
<sequence>MVDTRLTTGPGVTSVTRIPGKRGASAELSHSGDISSVTVLGTGTVVWFGIAFLSGGRLLGIEAGRGCRRTRPA</sequence>
<evidence type="ECO:0000256" key="2">
    <source>
        <dbReference type="SAM" id="Phobius"/>
    </source>
</evidence>
<feature type="transmembrane region" description="Helical" evidence="2">
    <location>
        <begin position="37"/>
        <end position="59"/>
    </location>
</feature>
<protein>
    <submittedName>
        <fullName evidence="3">Uncharacterized protein</fullName>
    </submittedName>
</protein>
<name>A0ABN3K1B0_9ACTN</name>
<reference evidence="3 4" key="1">
    <citation type="journal article" date="2019" name="Int. J. Syst. Evol. Microbiol.">
        <title>The Global Catalogue of Microorganisms (GCM) 10K type strain sequencing project: providing services to taxonomists for standard genome sequencing and annotation.</title>
        <authorList>
            <consortium name="The Broad Institute Genomics Platform"/>
            <consortium name="The Broad Institute Genome Sequencing Center for Infectious Disease"/>
            <person name="Wu L."/>
            <person name="Ma J."/>
        </authorList>
    </citation>
    <scope>NUCLEOTIDE SEQUENCE [LARGE SCALE GENOMIC DNA]</scope>
    <source>
        <strain evidence="3 4">JCM 3325</strain>
    </source>
</reference>
<dbReference type="Proteomes" id="UP001501231">
    <property type="component" value="Unassembled WGS sequence"/>
</dbReference>
<accession>A0ABN3K1B0</accession>
<keyword evidence="4" id="KW-1185">Reference proteome</keyword>